<dbReference type="InterPro" id="IPR058353">
    <property type="entry name" value="DUF8040"/>
</dbReference>
<dbReference type="PANTHER" id="PTHR22930:SF262">
    <property type="entry name" value="MYB_SANT-LIKE DOMAIN, HARBINGER TRANSPOSASE-DERIVED NUCLEASE DOMAIN PROTEIN-RELATED"/>
    <property type="match status" value="1"/>
</dbReference>
<dbReference type="PANTHER" id="PTHR22930">
    <property type="match status" value="1"/>
</dbReference>
<dbReference type="AlphaFoldDB" id="A0A7J7MUA7"/>
<name>A0A7J7MUA7_9MAGN</name>
<dbReference type="Pfam" id="PF26138">
    <property type="entry name" value="DUF8040"/>
    <property type="match status" value="1"/>
</dbReference>
<sequence length="344" mass="38606">MELVKMNRRVRQKLCTSALAAKQYVHELIQGPATNMYNMMRINPDSFRSLVAHFRDTGLLKDSMHIDIEEKLAIFMPIIAHKMSNRAANSRFQHSATTTSKIFHEVLDATMIFQKEMIVPLKFNQLPGPITHHKTLREGNFKGVVGTIDGILISASIAEDDKTPYRGRGGGECFQNVMSICDFNMMFTYVVAGWEGVAHDARVLSETLIYTTYVMPHTHKLDALCAHSGGENVIERSFGVLKARFPILKAMPSYDFPTHRDIAIVCMAIHNYLRRVARNDVLFRQFENADMGGGDINEDVDEELLPNAILFGAAEREASIVLRDMIAAELALVHNAQNVNNAPN</sequence>
<evidence type="ECO:0000259" key="1">
    <source>
        <dbReference type="Pfam" id="PF26138"/>
    </source>
</evidence>
<dbReference type="EMBL" id="JACGCM010001219">
    <property type="protein sequence ID" value="KAF6158521.1"/>
    <property type="molecule type" value="Genomic_DNA"/>
</dbReference>
<keyword evidence="3" id="KW-1185">Reference proteome</keyword>
<accession>A0A7J7MUA7</accession>
<dbReference type="Proteomes" id="UP000541444">
    <property type="component" value="Unassembled WGS sequence"/>
</dbReference>
<evidence type="ECO:0000313" key="2">
    <source>
        <dbReference type="EMBL" id="KAF6158521.1"/>
    </source>
</evidence>
<proteinExistence type="predicted"/>
<feature type="domain" description="DUF8040" evidence="1">
    <location>
        <begin position="16"/>
        <end position="111"/>
    </location>
</feature>
<comment type="caution">
    <text evidence="2">The sequence shown here is derived from an EMBL/GenBank/DDBJ whole genome shotgun (WGS) entry which is preliminary data.</text>
</comment>
<organism evidence="2 3">
    <name type="scientific">Kingdonia uniflora</name>
    <dbReference type="NCBI Taxonomy" id="39325"/>
    <lineage>
        <taxon>Eukaryota</taxon>
        <taxon>Viridiplantae</taxon>
        <taxon>Streptophyta</taxon>
        <taxon>Embryophyta</taxon>
        <taxon>Tracheophyta</taxon>
        <taxon>Spermatophyta</taxon>
        <taxon>Magnoliopsida</taxon>
        <taxon>Ranunculales</taxon>
        <taxon>Circaeasteraceae</taxon>
        <taxon>Kingdonia</taxon>
    </lineage>
</organism>
<gene>
    <name evidence="2" type="ORF">GIB67_040035</name>
</gene>
<dbReference type="OrthoDB" id="1681765at2759"/>
<dbReference type="InterPro" id="IPR045249">
    <property type="entry name" value="HARBI1-like"/>
</dbReference>
<protein>
    <recommendedName>
        <fullName evidence="1">DUF8040 domain-containing protein</fullName>
    </recommendedName>
</protein>
<reference evidence="2 3" key="1">
    <citation type="journal article" date="2020" name="IScience">
        <title>Genome Sequencing of the Endangered Kingdonia uniflora (Circaeasteraceae, Ranunculales) Reveals Potential Mechanisms of Evolutionary Specialization.</title>
        <authorList>
            <person name="Sun Y."/>
            <person name="Deng T."/>
            <person name="Zhang A."/>
            <person name="Moore M.J."/>
            <person name="Landis J.B."/>
            <person name="Lin N."/>
            <person name="Zhang H."/>
            <person name="Zhang X."/>
            <person name="Huang J."/>
            <person name="Zhang X."/>
            <person name="Sun H."/>
            <person name="Wang H."/>
        </authorList>
    </citation>
    <scope>NUCLEOTIDE SEQUENCE [LARGE SCALE GENOMIC DNA]</scope>
    <source>
        <strain evidence="2">TB1705</strain>
        <tissue evidence="2">Leaf</tissue>
    </source>
</reference>
<evidence type="ECO:0000313" key="3">
    <source>
        <dbReference type="Proteomes" id="UP000541444"/>
    </source>
</evidence>